<dbReference type="OrthoDB" id="3182374at2"/>
<sequence length="88" mass="9557">MRLAMKVGSEYRIEAITGRHWTAFAVANGLDPKRTIARVDELAGRLPEAFREVGGSAAVAGIGSDLPERLADRVLQHTKRCREALANA</sequence>
<name>U5VPT9_9ACTN</name>
<organism evidence="1 2">
    <name type="scientific">Actinoplanes friuliensis DSM 7358</name>
    <dbReference type="NCBI Taxonomy" id="1246995"/>
    <lineage>
        <taxon>Bacteria</taxon>
        <taxon>Bacillati</taxon>
        <taxon>Actinomycetota</taxon>
        <taxon>Actinomycetes</taxon>
        <taxon>Micromonosporales</taxon>
        <taxon>Micromonosporaceae</taxon>
        <taxon>Actinoplanes</taxon>
    </lineage>
</organism>
<dbReference type="Proteomes" id="UP000017746">
    <property type="component" value="Chromosome"/>
</dbReference>
<dbReference type="AlphaFoldDB" id="U5VPT9"/>
<gene>
    <name evidence="1" type="ORF">AFR_02650</name>
</gene>
<keyword evidence="2" id="KW-1185">Reference proteome</keyword>
<dbReference type="EMBL" id="CP006272">
    <property type="protein sequence ID" value="AGZ38819.1"/>
    <property type="molecule type" value="Genomic_DNA"/>
</dbReference>
<dbReference type="KEGG" id="afs:AFR_02650"/>
<dbReference type="RefSeq" id="WP_023357762.1">
    <property type="nucleotide sequence ID" value="NC_022657.1"/>
</dbReference>
<accession>U5VPT9</accession>
<reference evidence="1 2" key="1">
    <citation type="journal article" date="2014" name="J. Biotechnol.">
        <title>Complete genome sequence of the actinobacterium Actinoplanes friuliensis HAG 010964, producer of the lipopeptide antibiotic friulimycin.</title>
        <authorList>
            <person name="Ruckert C."/>
            <person name="Szczepanowski R."/>
            <person name="Albersmeier A."/>
            <person name="Goesmann A."/>
            <person name="Fischer N."/>
            <person name="Steinkamper A."/>
            <person name="Puhler A."/>
            <person name="Biener R."/>
            <person name="Schwartz D."/>
            <person name="Kalinowski J."/>
        </authorList>
    </citation>
    <scope>NUCLEOTIDE SEQUENCE [LARGE SCALE GENOMIC DNA]</scope>
    <source>
        <strain evidence="1 2">DSM 7358</strain>
    </source>
</reference>
<proteinExistence type="predicted"/>
<dbReference type="STRING" id="1246995.AFR_02650"/>
<dbReference type="HOGENOM" id="CLU_2462143_0_0_11"/>
<protein>
    <submittedName>
        <fullName evidence="1">Uncharacterized protein</fullName>
    </submittedName>
</protein>
<evidence type="ECO:0000313" key="1">
    <source>
        <dbReference type="EMBL" id="AGZ38819.1"/>
    </source>
</evidence>
<evidence type="ECO:0000313" key="2">
    <source>
        <dbReference type="Proteomes" id="UP000017746"/>
    </source>
</evidence>